<dbReference type="Proteomes" id="UP000595140">
    <property type="component" value="Unassembled WGS sequence"/>
</dbReference>
<protein>
    <recommendedName>
        <fullName evidence="1">J domain-containing protein</fullName>
    </recommendedName>
</protein>
<dbReference type="PANTHER" id="PTHR44240">
    <property type="entry name" value="DNAJ DOMAIN (PROKARYOTIC HEAT SHOCK PROTEIN)-RELATED"/>
    <property type="match status" value="1"/>
</dbReference>
<dbReference type="InterPro" id="IPR018253">
    <property type="entry name" value="DnaJ_domain_CS"/>
</dbReference>
<evidence type="ECO:0000313" key="3">
    <source>
        <dbReference type="Proteomes" id="UP000595140"/>
    </source>
</evidence>
<dbReference type="CDD" id="cd06257">
    <property type="entry name" value="DnaJ"/>
    <property type="match status" value="1"/>
</dbReference>
<sequence length="179" mass="19685">MASISLLPSPTQSSLFPPEISIPPSFVKFRRSSFSTPTAAATTAAFAGTESESATASFTSRFKWPPKPASLSQPASFYDVLGIAIGATSGEIKAAYRRRARACHPDVAGKESSASEFMEIHTAYSTLLDPEKRGVYDRRLFREWRGAEMRAGVCTFRNPAKSPRFASSAFRNWETDQCW</sequence>
<reference evidence="2 3" key="1">
    <citation type="submission" date="2018-04" db="EMBL/GenBank/DDBJ databases">
        <authorList>
            <person name="Vogel A."/>
        </authorList>
    </citation>
    <scope>NUCLEOTIDE SEQUENCE [LARGE SCALE GENOMIC DNA]</scope>
</reference>
<dbReference type="PRINTS" id="PR00625">
    <property type="entry name" value="JDOMAIN"/>
</dbReference>
<dbReference type="InterPro" id="IPR052276">
    <property type="entry name" value="Diphthamide-biosynth_chaperone"/>
</dbReference>
<proteinExistence type="predicted"/>
<dbReference type="PANTHER" id="PTHR44240:SF10">
    <property type="entry name" value="J DOMAIN-CONTAINING PROTEIN"/>
    <property type="match status" value="1"/>
</dbReference>
<keyword evidence="3" id="KW-1185">Reference proteome</keyword>
<evidence type="ECO:0000259" key="1">
    <source>
        <dbReference type="PROSITE" id="PS50076"/>
    </source>
</evidence>
<dbReference type="InterPro" id="IPR036869">
    <property type="entry name" value="J_dom_sf"/>
</dbReference>
<dbReference type="EMBL" id="OOIL02006673">
    <property type="protein sequence ID" value="VFQ99855.1"/>
    <property type="molecule type" value="Genomic_DNA"/>
</dbReference>
<dbReference type="SMART" id="SM00271">
    <property type="entry name" value="DnaJ"/>
    <property type="match status" value="1"/>
</dbReference>
<accession>A0A484NEM7</accession>
<organism evidence="2 3">
    <name type="scientific">Cuscuta campestris</name>
    <dbReference type="NCBI Taxonomy" id="132261"/>
    <lineage>
        <taxon>Eukaryota</taxon>
        <taxon>Viridiplantae</taxon>
        <taxon>Streptophyta</taxon>
        <taxon>Embryophyta</taxon>
        <taxon>Tracheophyta</taxon>
        <taxon>Spermatophyta</taxon>
        <taxon>Magnoliopsida</taxon>
        <taxon>eudicotyledons</taxon>
        <taxon>Gunneridae</taxon>
        <taxon>Pentapetalae</taxon>
        <taxon>asterids</taxon>
        <taxon>lamiids</taxon>
        <taxon>Solanales</taxon>
        <taxon>Convolvulaceae</taxon>
        <taxon>Cuscuteae</taxon>
        <taxon>Cuscuta</taxon>
        <taxon>Cuscuta subgen. Grammica</taxon>
        <taxon>Cuscuta sect. Cleistogrammica</taxon>
    </lineage>
</organism>
<dbReference type="InterPro" id="IPR001623">
    <property type="entry name" value="DnaJ_domain"/>
</dbReference>
<dbReference type="PROSITE" id="PS50076">
    <property type="entry name" value="DNAJ_2"/>
    <property type="match status" value="1"/>
</dbReference>
<dbReference type="Gene3D" id="1.10.287.110">
    <property type="entry name" value="DnaJ domain"/>
    <property type="match status" value="1"/>
</dbReference>
<dbReference type="Pfam" id="PF00226">
    <property type="entry name" value="DnaJ"/>
    <property type="match status" value="1"/>
</dbReference>
<gene>
    <name evidence="2" type="ORF">CCAM_LOCUS41631</name>
</gene>
<dbReference type="PROSITE" id="PS00636">
    <property type="entry name" value="DNAJ_1"/>
    <property type="match status" value="1"/>
</dbReference>
<dbReference type="OrthoDB" id="445556at2759"/>
<feature type="domain" description="J" evidence="1">
    <location>
        <begin position="76"/>
        <end position="140"/>
    </location>
</feature>
<dbReference type="SUPFAM" id="SSF46565">
    <property type="entry name" value="Chaperone J-domain"/>
    <property type="match status" value="1"/>
</dbReference>
<evidence type="ECO:0000313" key="2">
    <source>
        <dbReference type="EMBL" id="VFQ99855.1"/>
    </source>
</evidence>
<dbReference type="AlphaFoldDB" id="A0A484NEM7"/>
<name>A0A484NEM7_9ASTE</name>